<dbReference type="Proteomes" id="UP001303601">
    <property type="component" value="Chromosome"/>
</dbReference>
<accession>A0ABZ0PBE1</accession>
<dbReference type="EMBL" id="CP137845">
    <property type="protein sequence ID" value="WPB53965.1"/>
    <property type="molecule type" value="Genomic_DNA"/>
</dbReference>
<name>A0ABZ0PBE1_9BACT</name>
<reference evidence="1" key="1">
    <citation type="submission" date="2023-11" db="EMBL/GenBank/DDBJ databases">
        <title>Completed genome sequence of Mycoplasma equirhinis type strain M432/72.</title>
        <authorList>
            <person name="Spergser J."/>
        </authorList>
    </citation>
    <scope>NUCLEOTIDE SEQUENCE [LARGE SCALE GENOMIC DNA]</scope>
    <source>
        <strain evidence="1">M432/72</strain>
    </source>
</reference>
<evidence type="ECO:0000313" key="2">
    <source>
        <dbReference type="Proteomes" id="UP001303601"/>
    </source>
</evidence>
<protein>
    <submittedName>
        <fullName evidence="1">Uncharacterized protein</fullName>
    </submittedName>
</protein>
<sequence length="78" mass="9386">MRMNDFYNIIELVKRDVLDSEREYLKLLKVIGNNQRYDFLSQLSIYDKNPNATACASFDMWRERFNRTVMRGEKGIPF</sequence>
<proteinExistence type="predicted"/>
<keyword evidence="2" id="KW-1185">Reference proteome</keyword>
<organism evidence="1 2">
    <name type="scientific">Metamycoplasma equirhinis</name>
    <dbReference type="NCBI Taxonomy" id="92402"/>
    <lineage>
        <taxon>Bacteria</taxon>
        <taxon>Bacillati</taxon>
        <taxon>Mycoplasmatota</taxon>
        <taxon>Mycoplasmoidales</taxon>
        <taxon>Metamycoplasmataceae</taxon>
        <taxon>Metamycoplasma</taxon>
    </lineage>
</organism>
<evidence type="ECO:0000313" key="1">
    <source>
        <dbReference type="EMBL" id="WPB53965.1"/>
    </source>
</evidence>
<gene>
    <name evidence="1" type="ORF">R9B83_00085</name>
</gene>